<dbReference type="InParanoid" id="Q5B7K3"/>
<dbReference type="Proteomes" id="UP000000560">
    <property type="component" value="Chromosome II"/>
</dbReference>
<dbReference type="InterPro" id="IPR055222">
    <property type="entry name" value="PRISE-like_Rossmann-fold"/>
</dbReference>
<dbReference type="AlphaFoldDB" id="Q5B7K3"/>
<dbReference type="KEGG" id="ani:ANIA_03477"/>
<accession>Q5B7K3</accession>
<dbReference type="Gene3D" id="3.40.50.720">
    <property type="entry name" value="NAD(P)-binding Rossmann-like Domain"/>
    <property type="match status" value="1"/>
</dbReference>
<sequence>MKEACPKTLLKILEEPAVEIHWLKVRISAHMENSRIPLTRFEDGPQVDEGVDFGRLAVMHQRLYIWSRARFLVVSVLGQMQQKVPNVKDVTHVYYLAYSKATAYSLDVMAIRDINIGMTHNAVHAVDQLCRILKFFVLQIGTNQKIYGVALLRFQEYIEIYPPLREDNLRIPSPWGDEIFYYGQIDLIQEANKGKSWKWRRPYPDEHDIYLMLYRYFNGPGATAVFIGSYINYIHTYTSSSQDIIARSELYLSLKKPDQAHDEAFNIADKSTHL</sequence>
<accession>C8V564</accession>
<dbReference type="GeneID" id="2872901"/>
<reference evidence="3" key="2">
    <citation type="journal article" date="2009" name="Fungal Genet. Biol.">
        <title>The 2008 update of the Aspergillus nidulans genome annotation: a community effort.</title>
        <authorList>
            <person name="Wortman J.R."/>
            <person name="Gilsenan J.M."/>
            <person name="Joardar V."/>
            <person name="Deegan J."/>
            <person name="Clutterbuck J."/>
            <person name="Andersen M.R."/>
            <person name="Archer D."/>
            <person name="Bencina M."/>
            <person name="Braus G."/>
            <person name="Coutinho P."/>
            <person name="von Dohren H."/>
            <person name="Doonan J."/>
            <person name="Driessen A.J."/>
            <person name="Durek P."/>
            <person name="Espeso E."/>
            <person name="Fekete E."/>
            <person name="Flipphi M."/>
            <person name="Estrada C.G."/>
            <person name="Geysens S."/>
            <person name="Goldman G."/>
            <person name="de Groot P.W."/>
            <person name="Hansen K."/>
            <person name="Harris S.D."/>
            <person name="Heinekamp T."/>
            <person name="Helmstaedt K."/>
            <person name="Henrissat B."/>
            <person name="Hofmann G."/>
            <person name="Homan T."/>
            <person name="Horio T."/>
            <person name="Horiuchi H."/>
            <person name="James S."/>
            <person name="Jones M."/>
            <person name="Karaffa L."/>
            <person name="Karanyi Z."/>
            <person name="Kato M."/>
            <person name="Keller N."/>
            <person name="Kelly D.E."/>
            <person name="Kiel J.A."/>
            <person name="Kim J.M."/>
            <person name="van der Klei I.J."/>
            <person name="Klis F.M."/>
            <person name="Kovalchuk A."/>
            <person name="Krasevec N."/>
            <person name="Kubicek C.P."/>
            <person name="Liu B."/>
            <person name="Maccabe A."/>
            <person name="Meyer V."/>
            <person name="Mirabito P."/>
            <person name="Miskei M."/>
            <person name="Mos M."/>
            <person name="Mullins J."/>
            <person name="Nelson D.R."/>
            <person name="Nielsen J."/>
            <person name="Oakley B.R."/>
            <person name="Osmani S.A."/>
            <person name="Pakula T."/>
            <person name="Paszewski A."/>
            <person name="Paulsen I."/>
            <person name="Pilsyk S."/>
            <person name="Pocsi I."/>
            <person name="Punt P.J."/>
            <person name="Ram A.F."/>
            <person name="Ren Q."/>
            <person name="Robellet X."/>
            <person name="Robson G."/>
            <person name="Seiboth B."/>
            <person name="van Solingen P."/>
            <person name="Specht T."/>
            <person name="Sun J."/>
            <person name="Taheri-Talesh N."/>
            <person name="Takeshita N."/>
            <person name="Ussery D."/>
            <person name="vanKuyk P.A."/>
            <person name="Visser H."/>
            <person name="van de Vondervoort P.J."/>
            <person name="de Vries R.P."/>
            <person name="Walton J."/>
            <person name="Xiang X."/>
            <person name="Xiong Y."/>
            <person name="Zeng A.P."/>
            <person name="Brandt B.W."/>
            <person name="Cornell M.J."/>
            <person name="van den Hondel C.A."/>
            <person name="Visser J."/>
            <person name="Oliver S.G."/>
            <person name="Turner G."/>
        </authorList>
    </citation>
    <scope>GENOME REANNOTATION</scope>
    <source>
        <strain evidence="3">FGSC A4 / ATCC 38163 / CBS 112.46 / NRRL 194 / M139</strain>
    </source>
</reference>
<evidence type="ECO:0000313" key="3">
    <source>
        <dbReference type="Proteomes" id="UP000000560"/>
    </source>
</evidence>
<dbReference type="OrthoDB" id="1731983at2759"/>
<protein>
    <recommendedName>
        <fullName evidence="1">PRISE-like Rossmann-fold domain-containing protein</fullName>
    </recommendedName>
</protein>
<organism evidence="2 3">
    <name type="scientific">Emericella nidulans (strain FGSC A4 / ATCC 38163 / CBS 112.46 / NRRL 194 / M139)</name>
    <name type="common">Aspergillus nidulans</name>
    <dbReference type="NCBI Taxonomy" id="227321"/>
    <lineage>
        <taxon>Eukaryota</taxon>
        <taxon>Fungi</taxon>
        <taxon>Dikarya</taxon>
        <taxon>Ascomycota</taxon>
        <taxon>Pezizomycotina</taxon>
        <taxon>Eurotiomycetes</taxon>
        <taxon>Eurotiomycetidae</taxon>
        <taxon>Eurotiales</taxon>
        <taxon>Aspergillaceae</taxon>
        <taxon>Aspergillus</taxon>
        <taxon>Aspergillus subgen. Nidulantes</taxon>
    </lineage>
</organism>
<keyword evidence="3" id="KW-1185">Reference proteome</keyword>
<dbReference type="PANTHER" id="PTHR32487:SF8">
    <property type="entry name" value="NAD-DEPENDENT EPIMERASE_DEHYDRATASE DOMAIN-CONTAINING PROTEIN"/>
    <property type="match status" value="1"/>
</dbReference>
<evidence type="ECO:0000313" key="2">
    <source>
        <dbReference type="EMBL" id="CBF76074.1"/>
    </source>
</evidence>
<dbReference type="RefSeq" id="XP_661081.1">
    <property type="nucleotide sequence ID" value="XM_655989.1"/>
</dbReference>
<dbReference type="OMA" id="INIGMTH"/>
<dbReference type="EMBL" id="BN001302">
    <property type="protein sequence ID" value="CBF76074.1"/>
    <property type="molecule type" value="Genomic_DNA"/>
</dbReference>
<evidence type="ECO:0000259" key="1">
    <source>
        <dbReference type="Pfam" id="PF22917"/>
    </source>
</evidence>
<feature type="domain" description="PRISE-like Rossmann-fold" evidence="1">
    <location>
        <begin position="79"/>
        <end position="272"/>
    </location>
</feature>
<reference evidence="3" key="1">
    <citation type="journal article" date="2005" name="Nature">
        <title>Sequencing of Aspergillus nidulans and comparative analysis with A. fumigatus and A. oryzae.</title>
        <authorList>
            <person name="Galagan J.E."/>
            <person name="Calvo S.E."/>
            <person name="Cuomo C."/>
            <person name="Ma L.J."/>
            <person name="Wortman J.R."/>
            <person name="Batzoglou S."/>
            <person name="Lee S.I."/>
            <person name="Basturkmen M."/>
            <person name="Spevak C.C."/>
            <person name="Clutterbuck J."/>
            <person name="Kapitonov V."/>
            <person name="Jurka J."/>
            <person name="Scazzocchio C."/>
            <person name="Farman M."/>
            <person name="Butler J."/>
            <person name="Purcell S."/>
            <person name="Harris S."/>
            <person name="Braus G.H."/>
            <person name="Draht O."/>
            <person name="Busch S."/>
            <person name="D'Enfert C."/>
            <person name="Bouchier C."/>
            <person name="Goldman G.H."/>
            <person name="Bell-Pedersen D."/>
            <person name="Griffiths-Jones S."/>
            <person name="Doonan J.H."/>
            <person name="Yu J."/>
            <person name="Vienken K."/>
            <person name="Pain A."/>
            <person name="Freitag M."/>
            <person name="Selker E.U."/>
            <person name="Archer D.B."/>
            <person name="Penalva M.A."/>
            <person name="Oakley B.R."/>
            <person name="Momany M."/>
            <person name="Tanaka T."/>
            <person name="Kumagai T."/>
            <person name="Asai K."/>
            <person name="Machida M."/>
            <person name="Nierman W.C."/>
            <person name="Denning D.W."/>
            <person name="Caddick M."/>
            <person name="Hynes M."/>
            <person name="Paoletti M."/>
            <person name="Fischer R."/>
            <person name="Miller B."/>
            <person name="Dyer P."/>
            <person name="Sachs M.S."/>
            <person name="Osmani S.A."/>
            <person name="Birren B.W."/>
        </authorList>
    </citation>
    <scope>NUCLEOTIDE SEQUENCE [LARGE SCALE GENOMIC DNA]</scope>
    <source>
        <strain evidence="3">FGSC A4 / ATCC 38163 / CBS 112.46 / NRRL 194 / M139</strain>
    </source>
</reference>
<gene>
    <name evidence="2" type="ORF">ANIA_03477</name>
</gene>
<dbReference type="PANTHER" id="PTHR32487">
    <property type="entry name" value="3-OXO-DELTA(4,5)-STEROID 5-BETA-REDUCTASE"/>
    <property type="match status" value="1"/>
</dbReference>
<dbReference type="HOGENOM" id="CLU_088631_0_0_1"/>
<name>Q5B7K3_EMENI</name>
<dbReference type="Pfam" id="PF22917">
    <property type="entry name" value="PRISE"/>
    <property type="match status" value="1"/>
</dbReference>
<proteinExistence type="predicted"/>